<organism evidence="2 3">
    <name type="scientific">Lacticaseibacillus zeae</name>
    <name type="common">Lactobacillus zeae</name>
    <dbReference type="NCBI Taxonomy" id="57037"/>
    <lineage>
        <taxon>Bacteria</taxon>
        <taxon>Bacillati</taxon>
        <taxon>Bacillota</taxon>
        <taxon>Bacilli</taxon>
        <taxon>Lactobacillales</taxon>
        <taxon>Lactobacillaceae</taxon>
        <taxon>Lacticaseibacillus</taxon>
    </lineage>
</organism>
<dbReference type="EMBL" id="VBWO01000004">
    <property type="protein sequence ID" value="TLF40168.1"/>
    <property type="molecule type" value="Genomic_DNA"/>
</dbReference>
<evidence type="ECO:0000313" key="2">
    <source>
        <dbReference type="EMBL" id="TLF40168.1"/>
    </source>
</evidence>
<evidence type="ECO:0000256" key="1">
    <source>
        <dbReference type="SAM" id="MobiDB-lite"/>
    </source>
</evidence>
<evidence type="ECO:0000313" key="3">
    <source>
        <dbReference type="Proteomes" id="UP000309885"/>
    </source>
</evidence>
<proteinExistence type="predicted"/>
<sequence>MRKAIKHTIVTTNGSIETYYEQRYARKHSQSYHDFVKQEAEINKFISTFGRELQSIKVVMPRNSVKGLQVIEKSSIFTVSKDAKHVLFSDQVSRTRKSKSGKKVQRDPRSVELELLGKVKEGMLLGLLRNSLLGSGSLVSQFRNLSSEQQSRVIAGILDEIHEWQLLIDQATEGSFSKSANTLSRKASTKKTKSPRQSSAKHTISTLKVVISIDFEWDALKLKDREIRRFGDVLSGQYAMFFPDYPDLDIHGVVFNDYRKGFNFRQFFLLLVDRIQKEFIVKKDGVIVELDLKKLNVLLTGYFMGVDFSALTGWNKLRAKLTVIDKQKIFSLRPYVFKVRHKLNDEGIRVSMTFRDTALLAPMGGLKRLGEIVGQPKIDTSVIDKQDFKAGLISQESYQSGLQNGGYYKSHMDVFLKNHFHKYVEYALNDSVVALKYLKTVVSVYGLSWNFTKLPPTTSNYAMRGVSSALEGEEKDQRIFPPNIEFSKLKIDPVEFVRDQYRDLYSLASAAYYGGFNVAFCSVAGKARIVDLDLSSAYNSGGALMPRPNYSQAPELNKLGHLFNVEVVLNEHSSIDFQALYSRLSKAEGFPFVLGVVKVSFEYPKDYTGITTTPQRSPLNDNPVYVKTGENVVMPLIDAINAYEHGAKIMLRTAIIPAQYWDRLNAWSKEQHRFLRRRQKAKRNRDKFPKGSPEYLRYEAMQQLYKLAGNTIYGKSAQSVRPKKSRNYMTNAMDDISISQITDPLIAGMYTAITRYLVHHLYDAVSKVYRDSVIGLNITTDGYTFALIGNAKYNFQAVNDAFNQELPDFYRKRLKSIGYSSGFERKGDQTDQVTRFYNGRTRLNGTVDVQSLNAMGGIYYQIDDDLQEQVKKIYNLYLSGEIYISSASSRMSNLTEMKFGTKNHAQGLMYDWSVPVRIPLQTDCAYKPDRWIGDLIDGFGFDAKPFSTVKEHDRWKSHTKVLTDRWNIMRTPDRFSCYLETMKTFGFNRTGRTLDEPTYHDKAIYLFDRLQGKSIPIQKQYAKALSDIKAARRAGRKLPICEMAIYQNQKARDG</sequence>
<gene>
    <name evidence="2" type="ORF">FEI15_05970</name>
</gene>
<evidence type="ECO:0008006" key="4">
    <source>
        <dbReference type="Google" id="ProtNLM"/>
    </source>
</evidence>
<accession>A0A5R8LSL0</accession>
<protein>
    <recommendedName>
        <fullName evidence="4">DNA-directed DNA polymerase</fullName>
    </recommendedName>
</protein>
<feature type="region of interest" description="Disordered" evidence="1">
    <location>
        <begin position="179"/>
        <end position="199"/>
    </location>
</feature>
<comment type="caution">
    <text evidence="2">The sequence shown here is derived from an EMBL/GenBank/DDBJ whole genome shotgun (WGS) entry which is preliminary data.</text>
</comment>
<dbReference type="SUPFAM" id="SSF56672">
    <property type="entry name" value="DNA/RNA polymerases"/>
    <property type="match status" value="1"/>
</dbReference>
<dbReference type="Proteomes" id="UP000309885">
    <property type="component" value="Unassembled WGS sequence"/>
</dbReference>
<reference evidence="2 3" key="1">
    <citation type="submission" date="2019-05" db="EMBL/GenBank/DDBJ databases">
        <title>Genome-based reclassification of Lactobacillus casei as Lactobacillus casei subsp. casei. subsp.nov., description of Lactobacillus casei subsp. zeae subsp. nov., and emended description of Lactobacillus casei.</title>
        <authorList>
            <person name="Huang C.-H."/>
        </authorList>
    </citation>
    <scope>NUCLEOTIDE SEQUENCE [LARGE SCALE GENOMIC DNA]</scope>
    <source>
        <strain evidence="2 3">CRBIP24.44</strain>
    </source>
</reference>
<dbReference type="RefSeq" id="WP_138130500.1">
    <property type="nucleotide sequence ID" value="NZ_VBWO01000004.1"/>
</dbReference>
<name>A0A5R8LSL0_LACZE</name>
<dbReference type="AlphaFoldDB" id="A0A5R8LSL0"/>
<dbReference type="InterPro" id="IPR043502">
    <property type="entry name" value="DNA/RNA_pol_sf"/>
</dbReference>